<keyword evidence="1" id="KW-0812">Transmembrane</keyword>
<evidence type="ECO:0000256" key="1">
    <source>
        <dbReference type="SAM" id="Phobius"/>
    </source>
</evidence>
<name>A0A8T1R7M1_CARIL</name>
<proteinExistence type="predicted"/>
<sequence length="99" mass="11375">MADDSVTSSELQCTDFLEAVMFVESRSQPELESDSQSCFETPIPTLNSSTSVGDRPLWNVHSWRFPLPQAWDFPLPWFVLLEVSITLIEYILNMRFLGM</sequence>
<accession>A0A8T1R7M1</accession>
<evidence type="ECO:0000313" key="3">
    <source>
        <dbReference type="Proteomes" id="UP000811609"/>
    </source>
</evidence>
<dbReference type="AlphaFoldDB" id="A0A8T1R7M1"/>
<feature type="transmembrane region" description="Helical" evidence="1">
    <location>
        <begin position="73"/>
        <end position="92"/>
    </location>
</feature>
<keyword evidence="3" id="KW-1185">Reference proteome</keyword>
<protein>
    <submittedName>
        <fullName evidence="2">Uncharacterized protein</fullName>
    </submittedName>
</protein>
<dbReference type="Proteomes" id="UP000811609">
    <property type="component" value="Chromosome 2"/>
</dbReference>
<keyword evidence="1" id="KW-1133">Transmembrane helix</keyword>
<evidence type="ECO:0000313" key="2">
    <source>
        <dbReference type="EMBL" id="KAG6663370.1"/>
    </source>
</evidence>
<organism evidence="2 3">
    <name type="scientific">Carya illinoinensis</name>
    <name type="common">Pecan</name>
    <dbReference type="NCBI Taxonomy" id="32201"/>
    <lineage>
        <taxon>Eukaryota</taxon>
        <taxon>Viridiplantae</taxon>
        <taxon>Streptophyta</taxon>
        <taxon>Embryophyta</taxon>
        <taxon>Tracheophyta</taxon>
        <taxon>Spermatophyta</taxon>
        <taxon>Magnoliopsida</taxon>
        <taxon>eudicotyledons</taxon>
        <taxon>Gunneridae</taxon>
        <taxon>Pentapetalae</taxon>
        <taxon>rosids</taxon>
        <taxon>fabids</taxon>
        <taxon>Fagales</taxon>
        <taxon>Juglandaceae</taxon>
        <taxon>Carya</taxon>
    </lineage>
</organism>
<comment type="caution">
    <text evidence="2">The sequence shown here is derived from an EMBL/GenBank/DDBJ whole genome shotgun (WGS) entry which is preliminary data.</text>
</comment>
<reference evidence="2" key="1">
    <citation type="submission" date="2020-12" db="EMBL/GenBank/DDBJ databases">
        <title>WGS assembly of Carya illinoinensis cv. Pawnee.</title>
        <authorList>
            <person name="Platts A."/>
            <person name="Shu S."/>
            <person name="Wright S."/>
            <person name="Barry K."/>
            <person name="Edger P."/>
            <person name="Pires J.C."/>
            <person name="Schmutz J."/>
        </authorList>
    </citation>
    <scope>NUCLEOTIDE SEQUENCE</scope>
    <source>
        <tissue evidence="2">Leaf</tissue>
    </source>
</reference>
<keyword evidence="1" id="KW-0472">Membrane</keyword>
<gene>
    <name evidence="2" type="ORF">CIPAW_02G022000</name>
</gene>
<dbReference type="EMBL" id="CM031810">
    <property type="protein sequence ID" value="KAG6663370.1"/>
    <property type="molecule type" value="Genomic_DNA"/>
</dbReference>